<dbReference type="InterPro" id="IPR045394">
    <property type="entry name" value="Abhydrolase_dom"/>
</dbReference>
<reference evidence="2" key="1">
    <citation type="submission" date="2022-12" db="EMBL/GenBank/DDBJ databases">
        <title>Description and comparative metabolic analysis of Aerococcus sp. nov., isolated from the feces of a pig.</title>
        <authorList>
            <person name="Chang Y.-H."/>
        </authorList>
    </citation>
    <scope>NUCLEOTIDE SEQUENCE</scope>
    <source>
        <strain evidence="2">YH-aer222</strain>
    </source>
</reference>
<keyword evidence="2" id="KW-0378">Hydrolase</keyword>
<gene>
    <name evidence="2" type="ORF">OW157_04425</name>
</gene>
<dbReference type="EMBL" id="JAPRFR010000001">
    <property type="protein sequence ID" value="MCZ0725816.1"/>
    <property type="molecule type" value="Genomic_DNA"/>
</dbReference>
<dbReference type="GO" id="GO:0016787">
    <property type="term" value="F:hydrolase activity"/>
    <property type="evidence" value="ECO:0007669"/>
    <property type="project" value="UniProtKB-KW"/>
</dbReference>
<evidence type="ECO:0000313" key="2">
    <source>
        <dbReference type="EMBL" id="MCZ0725816.1"/>
    </source>
</evidence>
<evidence type="ECO:0000313" key="3">
    <source>
        <dbReference type="Proteomes" id="UP001146670"/>
    </source>
</evidence>
<dbReference type="RefSeq" id="WP_268752126.1">
    <property type="nucleotide sequence ID" value="NZ_JAPRFQ010000001.1"/>
</dbReference>
<proteinExistence type="predicted"/>
<keyword evidence="3" id="KW-1185">Reference proteome</keyword>
<protein>
    <submittedName>
        <fullName evidence="2">Alpha/beta hydrolase domain-containing protein</fullName>
    </submittedName>
</protein>
<accession>A0A9X3JFE1</accession>
<dbReference type="Proteomes" id="UP001146670">
    <property type="component" value="Unassembled WGS sequence"/>
</dbReference>
<organism evidence="2 3">
    <name type="scientific">Aerococcus kribbianus</name>
    <dbReference type="NCBI Taxonomy" id="2999064"/>
    <lineage>
        <taxon>Bacteria</taxon>
        <taxon>Bacillati</taxon>
        <taxon>Bacillota</taxon>
        <taxon>Bacilli</taxon>
        <taxon>Lactobacillales</taxon>
        <taxon>Aerococcaceae</taxon>
        <taxon>Aerococcus</taxon>
    </lineage>
</organism>
<feature type="domain" description="Alpha/beta hydrolase" evidence="1">
    <location>
        <begin position="16"/>
        <end position="474"/>
    </location>
</feature>
<dbReference type="Pfam" id="PF20091">
    <property type="entry name" value="Abhydrolase_10"/>
    <property type="match status" value="1"/>
</dbReference>
<name>A0A9X3JFE1_9LACT</name>
<comment type="caution">
    <text evidence="2">The sequence shown here is derived from an EMBL/GenBank/DDBJ whole genome shotgun (WGS) entry which is preliminary data.</text>
</comment>
<evidence type="ECO:0000259" key="1">
    <source>
        <dbReference type="Pfam" id="PF20091"/>
    </source>
</evidence>
<sequence length="485" mass="55578">MNQDINDTIKQNISQEGPIPITQDSHPFSANAFARQPVDLTAYKYKEEEYFISGKANIYQGEKVAEVKYSNQPYKTRIMIRKPNPDHFSGRVYLDIYNASNGYDIEDVWRRSYQYYLENGHIYIGITSKPINVLSLKNFDYNRYQSLNWSSPETAPMPTTISPTMSIPGTEEGLIWDIISQLGYAIKNNLLEGLSNYPVQELYLTGQSQSGMYLNSYVYYFHQFVENIFDGYLNVVGAGVMRDLNQYENPNSFFSSKKQLLPKQLKRPFILLSSQGDINLFESMVNRNQVLSEINNTLEPIRHYELASSPHTDPASPLIPDNSEIVKTKNPAKLLDGEYNYTVNNIQLAYYVNSCLEALHKWAQEDYCPSENLLINRDSKGHIDKDEFGNGRGGLRSAYVEVPIAHYHANAIEPGYTDKNQSASVNGSMVYFNTKLLQTLYKDKQDYLKKFASYVNQQVKENFLLSNDGKRMIAWSKAVAEELFN</sequence>
<dbReference type="AlphaFoldDB" id="A0A9X3JFE1"/>